<protein>
    <submittedName>
        <fullName evidence="13">Acyl-CoA desaturase</fullName>
    </submittedName>
</protein>
<keyword evidence="4" id="KW-0276">Fatty acid metabolism</keyword>
<evidence type="ECO:0000256" key="7">
    <source>
        <dbReference type="ARBA" id="ARBA00023004"/>
    </source>
</evidence>
<evidence type="ECO:0000256" key="1">
    <source>
        <dbReference type="ARBA" id="ARBA00004141"/>
    </source>
</evidence>
<dbReference type="PANTHER" id="PTHR11351">
    <property type="entry name" value="ACYL-COA DESATURASE"/>
    <property type="match status" value="1"/>
</dbReference>
<evidence type="ECO:0000256" key="11">
    <source>
        <dbReference type="SAM" id="Phobius"/>
    </source>
</evidence>
<keyword evidence="9 11" id="KW-0472">Membrane</keyword>
<dbReference type="GO" id="GO:0016020">
    <property type="term" value="C:membrane"/>
    <property type="evidence" value="ECO:0007669"/>
    <property type="project" value="UniProtKB-SubCell"/>
</dbReference>
<feature type="transmembrane region" description="Helical" evidence="11">
    <location>
        <begin position="180"/>
        <end position="200"/>
    </location>
</feature>
<keyword evidence="5 11" id="KW-1133">Transmembrane helix</keyword>
<keyword evidence="6" id="KW-0560">Oxidoreductase</keyword>
<dbReference type="InterPro" id="IPR015876">
    <property type="entry name" value="Acyl-CoA_DS"/>
</dbReference>
<evidence type="ECO:0000256" key="10">
    <source>
        <dbReference type="SAM" id="MobiDB-lite"/>
    </source>
</evidence>
<gene>
    <name evidence="13" type="ORF">OHA22_13825</name>
</gene>
<dbReference type="GO" id="GO:0016717">
    <property type="term" value="F:oxidoreductase activity, acting on paired donors, with oxidation of a pair of donors resulting in the reduction of molecular oxygen to two molecules of water"/>
    <property type="evidence" value="ECO:0007669"/>
    <property type="project" value="InterPro"/>
</dbReference>
<feature type="transmembrane region" description="Helical" evidence="11">
    <location>
        <begin position="93"/>
        <end position="114"/>
    </location>
</feature>
<dbReference type="Pfam" id="PF00487">
    <property type="entry name" value="FA_desaturase"/>
    <property type="match status" value="1"/>
</dbReference>
<comment type="subcellular location">
    <subcellularLocation>
        <location evidence="1">Membrane</location>
        <topology evidence="1">Multi-pass membrane protein</topology>
    </subcellularLocation>
</comment>
<feature type="region of interest" description="Disordered" evidence="10">
    <location>
        <begin position="306"/>
        <end position="352"/>
    </location>
</feature>
<dbReference type="GO" id="GO:0006631">
    <property type="term" value="P:fatty acid metabolic process"/>
    <property type="evidence" value="ECO:0007669"/>
    <property type="project" value="UniProtKB-KW"/>
</dbReference>
<comment type="similarity">
    <text evidence="2">Belongs to the fatty acid desaturase type 2 family.</text>
</comment>
<feature type="transmembrane region" description="Helical" evidence="11">
    <location>
        <begin position="26"/>
        <end position="48"/>
    </location>
</feature>
<name>A0AAU1ZY40_9ACTN</name>
<dbReference type="InterPro" id="IPR005804">
    <property type="entry name" value="FA_desaturase_dom"/>
</dbReference>
<organism evidence="13">
    <name type="scientific">Streptomyces sp. NBC_00093</name>
    <dbReference type="NCBI Taxonomy" id="2975649"/>
    <lineage>
        <taxon>Bacteria</taxon>
        <taxon>Bacillati</taxon>
        <taxon>Actinomycetota</taxon>
        <taxon>Actinomycetes</taxon>
        <taxon>Kitasatosporales</taxon>
        <taxon>Streptomycetaceae</taxon>
        <taxon>Streptomyces</taxon>
    </lineage>
</organism>
<dbReference type="CDD" id="cd03505">
    <property type="entry name" value="Delta9-FADS-like"/>
    <property type="match status" value="1"/>
</dbReference>
<dbReference type="EMBL" id="CP108222">
    <property type="protein sequence ID" value="WTT16525.1"/>
    <property type="molecule type" value="Genomic_DNA"/>
</dbReference>
<dbReference type="PANTHER" id="PTHR11351:SF3">
    <property type="entry name" value="BLL4393 PROTEIN"/>
    <property type="match status" value="1"/>
</dbReference>
<evidence type="ECO:0000256" key="6">
    <source>
        <dbReference type="ARBA" id="ARBA00023002"/>
    </source>
</evidence>
<dbReference type="AlphaFoldDB" id="A0AAU1ZY40"/>
<evidence type="ECO:0000256" key="5">
    <source>
        <dbReference type="ARBA" id="ARBA00022989"/>
    </source>
</evidence>
<reference evidence="13" key="1">
    <citation type="submission" date="2022-10" db="EMBL/GenBank/DDBJ databases">
        <title>The complete genomes of actinobacterial strains from the NBC collection.</title>
        <authorList>
            <person name="Joergensen T.S."/>
            <person name="Alvarez Arevalo M."/>
            <person name="Sterndorff E.B."/>
            <person name="Faurdal D."/>
            <person name="Vuksanovic O."/>
            <person name="Mourched A.-S."/>
            <person name="Charusanti P."/>
            <person name="Shaw S."/>
            <person name="Blin K."/>
            <person name="Weber T."/>
        </authorList>
    </citation>
    <scope>NUCLEOTIDE SEQUENCE</scope>
    <source>
        <strain evidence="13">NBC_00093</strain>
    </source>
</reference>
<feature type="transmembrane region" description="Helical" evidence="11">
    <location>
        <begin position="55"/>
        <end position="73"/>
    </location>
</feature>
<dbReference type="PRINTS" id="PR00075">
    <property type="entry name" value="FACDDSATRASE"/>
</dbReference>
<evidence type="ECO:0000256" key="3">
    <source>
        <dbReference type="ARBA" id="ARBA00022692"/>
    </source>
</evidence>
<feature type="compositionally biased region" description="Polar residues" evidence="10">
    <location>
        <begin position="337"/>
        <end position="352"/>
    </location>
</feature>
<evidence type="ECO:0000313" key="13">
    <source>
        <dbReference type="EMBL" id="WTT16525.1"/>
    </source>
</evidence>
<keyword evidence="3 11" id="KW-0812">Transmembrane</keyword>
<sequence length="352" mass="38269">MSAEANAEANVAADVEARSLPPRDRAALVLACATVGGSTLGFVAAIVLTAQHGWSWLHFGLFAGMYLVTSLGVEGGLHRFFSHRSFSAGPVLTFLWGIAGSMAAQGPILFWVSVHRKHHAFADRDGDPHSPRPRGEGRLAGLRGLWHGHVGWLFTVRREGWAKFVPDLLRSRHVMLVDRYYVWWIALGLALPAALGWAITGRPVDALGGLLWGGFARMFVLDHVTWTVNSLGHTLGRRPYETRDSSQNLAVLAPVSVGGSWHNNHHSQPSLAHNRHRAWQLDITGGVIGLLDRAGLVSDVRYPPRMAEAGKGTEARKAQEKRGTAEPCRHSVPRRASSGSTREASGSRDSPP</sequence>
<evidence type="ECO:0000256" key="2">
    <source>
        <dbReference type="ARBA" id="ARBA00008749"/>
    </source>
</evidence>
<feature type="domain" description="Fatty acid desaturase" evidence="12">
    <location>
        <begin position="55"/>
        <end position="279"/>
    </location>
</feature>
<accession>A0AAU1ZY40</accession>
<evidence type="ECO:0000256" key="9">
    <source>
        <dbReference type="ARBA" id="ARBA00023136"/>
    </source>
</evidence>
<keyword evidence="8" id="KW-0443">Lipid metabolism</keyword>
<evidence type="ECO:0000256" key="8">
    <source>
        <dbReference type="ARBA" id="ARBA00023098"/>
    </source>
</evidence>
<keyword evidence="7" id="KW-0408">Iron</keyword>
<evidence type="ECO:0000259" key="12">
    <source>
        <dbReference type="Pfam" id="PF00487"/>
    </source>
</evidence>
<feature type="compositionally biased region" description="Basic and acidic residues" evidence="10">
    <location>
        <begin position="311"/>
        <end position="329"/>
    </location>
</feature>
<proteinExistence type="inferred from homology"/>
<evidence type="ECO:0000256" key="4">
    <source>
        <dbReference type="ARBA" id="ARBA00022832"/>
    </source>
</evidence>